<comment type="similarity">
    <text evidence="1">Belongs to the UPF0677 family.</text>
</comment>
<evidence type="ECO:0000256" key="3">
    <source>
        <dbReference type="ARBA" id="ARBA00022679"/>
    </source>
</evidence>
<comment type="caution">
    <text evidence="4">The sequence shown here is derived from an EMBL/GenBank/DDBJ whole genome shotgun (WGS) entry which is preliminary data.</text>
</comment>
<evidence type="ECO:0000256" key="1">
    <source>
        <dbReference type="ARBA" id="ARBA00008138"/>
    </source>
</evidence>
<sequence length="323" mass="36581">MGAHVSRHVDIPGMKRHDNTAMGVARIRWMEHARKPEASRLFEDPYAKYFSIGHPFLEWLGSDYVVCKVNQRYPGLISMVVARTAFLDHVCHQAITDHACTQMIILGAGYDTRAIRLFHNNSNNNSTKIHCFEVDQPKVQKLKKLGLQSLPIQKGELSHVHLISVDFNSNESLQDKLEAHPQFQRGAKTIILLEGVTYYIPKKSTAETLKQLQSMVGKGSILGVSYVHQAVLQKKSELSWIQEGICADPQDVARVVARVRRGGEPWISGWTPEEFTKFLKKDHGFVVLEDVTVSDLESRYFEPLGRTARPFLCAERFVMAQKA</sequence>
<dbReference type="EMBL" id="CAICTM010000033">
    <property type="protein sequence ID" value="CAB9498188.1"/>
    <property type="molecule type" value="Genomic_DNA"/>
</dbReference>
<dbReference type="PANTHER" id="PTHR43619:SF2">
    <property type="entry name" value="S-ADENOSYL-L-METHIONINE-DEPENDENT METHYLTRANSFERASES SUPERFAMILY PROTEIN"/>
    <property type="match status" value="1"/>
</dbReference>
<evidence type="ECO:0000313" key="4">
    <source>
        <dbReference type="EMBL" id="CAB9498188.1"/>
    </source>
</evidence>
<keyword evidence="5" id="KW-1185">Reference proteome</keyword>
<dbReference type="OrthoDB" id="203237at2759"/>
<dbReference type="InterPro" id="IPR029063">
    <property type="entry name" value="SAM-dependent_MTases_sf"/>
</dbReference>
<dbReference type="SUPFAM" id="SSF53335">
    <property type="entry name" value="S-adenosyl-L-methionine-dependent methyltransferases"/>
    <property type="match status" value="1"/>
</dbReference>
<evidence type="ECO:0000256" key="2">
    <source>
        <dbReference type="ARBA" id="ARBA00022603"/>
    </source>
</evidence>
<protein>
    <submittedName>
        <fullName evidence="4">S-adenosyl-L-methionine-dependent methyltransferase</fullName>
    </submittedName>
</protein>
<reference evidence="4" key="1">
    <citation type="submission" date="2020-06" db="EMBL/GenBank/DDBJ databases">
        <authorList>
            <consortium name="Plant Systems Biology data submission"/>
        </authorList>
    </citation>
    <scope>NUCLEOTIDE SEQUENCE</scope>
    <source>
        <strain evidence="4">D6</strain>
    </source>
</reference>
<dbReference type="GO" id="GO:0008168">
    <property type="term" value="F:methyltransferase activity"/>
    <property type="evidence" value="ECO:0007669"/>
    <property type="project" value="UniProtKB-KW"/>
</dbReference>
<dbReference type="Gene3D" id="3.40.50.150">
    <property type="entry name" value="Vaccinia Virus protein VP39"/>
    <property type="match status" value="1"/>
</dbReference>
<name>A0A9N8H147_9STRA</name>
<dbReference type="InterPro" id="IPR007213">
    <property type="entry name" value="Ppm1/Ppm2/Tcmp"/>
</dbReference>
<keyword evidence="3" id="KW-0808">Transferase</keyword>
<dbReference type="Proteomes" id="UP001153069">
    <property type="component" value="Unassembled WGS sequence"/>
</dbReference>
<proteinExistence type="inferred from homology"/>
<dbReference type="InterPro" id="IPR011610">
    <property type="entry name" value="SAM_mthyl_Trfase_ML2640-like"/>
</dbReference>
<dbReference type="PANTHER" id="PTHR43619">
    <property type="entry name" value="S-ADENOSYL-L-METHIONINE-DEPENDENT METHYLTRANSFERASE YKTD-RELATED"/>
    <property type="match status" value="1"/>
</dbReference>
<dbReference type="AlphaFoldDB" id="A0A9N8H147"/>
<gene>
    <name evidence="4" type="ORF">SEMRO_33_G021240.1</name>
</gene>
<dbReference type="NCBIfam" id="TIGR00027">
    <property type="entry name" value="mthyl_TIGR00027"/>
    <property type="match status" value="1"/>
</dbReference>
<dbReference type="Pfam" id="PF04072">
    <property type="entry name" value="LCM"/>
    <property type="match status" value="1"/>
</dbReference>
<accession>A0A9N8H147</accession>
<keyword evidence="2 4" id="KW-0489">Methyltransferase</keyword>
<evidence type="ECO:0000313" key="5">
    <source>
        <dbReference type="Proteomes" id="UP001153069"/>
    </source>
</evidence>
<dbReference type="GO" id="GO:0032259">
    <property type="term" value="P:methylation"/>
    <property type="evidence" value="ECO:0007669"/>
    <property type="project" value="UniProtKB-KW"/>
</dbReference>
<organism evidence="4 5">
    <name type="scientific">Seminavis robusta</name>
    <dbReference type="NCBI Taxonomy" id="568900"/>
    <lineage>
        <taxon>Eukaryota</taxon>
        <taxon>Sar</taxon>
        <taxon>Stramenopiles</taxon>
        <taxon>Ochrophyta</taxon>
        <taxon>Bacillariophyta</taxon>
        <taxon>Bacillariophyceae</taxon>
        <taxon>Bacillariophycidae</taxon>
        <taxon>Naviculales</taxon>
        <taxon>Naviculaceae</taxon>
        <taxon>Seminavis</taxon>
    </lineage>
</organism>